<dbReference type="Gene3D" id="1.20.120.450">
    <property type="entry name" value="dinb family like domain"/>
    <property type="match status" value="1"/>
</dbReference>
<gene>
    <name evidence="2" type="ORF">CLV32_3884</name>
</gene>
<dbReference type="Proteomes" id="UP000295499">
    <property type="component" value="Unassembled WGS sequence"/>
</dbReference>
<protein>
    <submittedName>
        <fullName evidence="2">DinB family protein</fullName>
    </submittedName>
</protein>
<organism evidence="2 3">
    <name type="scientific">Pedobacter duraquae</name>
    <dbReference type="NCBI Taxonomy" id="425511"/>
    <lineage>
        <taxon>Bacteria</taxon>
        <taxon>Pseudomonadati</taxon>
        <taxon>Bacteroidota</taxon>
        <taxon>Sphingobacteriia</taxon>
        <taxon>Sphingobacteriales</taxon>
        <taxon>Sphingobacteriaceae</taxon>
        <taxon>Pedobacter</taxon>
    </lineage>
</organism>
<evidence type="ECO:0000313" key="3">
    <source>
        <dbReference type="Proteomes" id="UP000295499"/>
    </source>
</evidence>
<reference evidence="2 3" key="1">
    <citation type="submission" date="2019-03" db="EMBL/GenBank/DDBJ databases">
        <title>Genomic Encyclopedia of Archaeal and Bacterial Type Strains, Phase II (KMG-II): from individual species to whole genera.</title>
        <authorList>
            <person name="Goeker M."/>
        </authorList>
    </citation>
    <scope>NUCLEOTIDE SEQUENCE [LARGE SCALE GENOMIC DNA]</scope>
    <source>
        <strain evidence="2 3">DSM 19034</strain>
    </source>
</reference>
<dbReference type="SUPFAM" id="SSF109854">
    <property type="entry name" value="DinB/YfiT-like putative metalloenzymes"/>
    <property type="match status" value="1"/>
</dbReference>
<name>A0A4R6IGP2_9SPHI</name>
<dbReference type="EMBL" id="SNWM01000005">
    <property type="protein sequence ID" value="TDO20125.1"/>
    <property type="molecule type" value="Genomic_DNA"/>
</dbReference>
<dbReference type="OrthoDB" id="1495892at2"/>
<dbReference type="InterPro" id="IPR024775">
    <property type="entry name" value="DinB-like"/>
</dbReference>
<feature type="domain" description="DinB-like" evidence="1">
    <location>
        <begin position="15"/>
        <end position="163"/>
    </location>
</feature>
<keyword evidence="3" id="KW-1185">Reference proteome</keyword>
<dbReference type="InterPro" id="IPR034660">
    <property type="entry name" value="DinB/YfiT-like"/>
</dbReference>
<comment type="caution">
    <text evidence="2">The sequence shown here is derived from an EMBL/GenBank/DDBJ whole genome shotgun (WGS) entry which is preliminary data.</text>
</comment>
<evidence type="ECO:0000313" key="2">
    <source>
        <dbReference type="EMBL" id="TDO20125.1"/>
    </source>
</evidence>
<accession>A0A4R6IGP2</accession>
<dbReference type="AlphaFoldDB" id="A0A4R6IGP2"/>
<dbReference type="RefSeq" id="WP_133558451.1">
    <property type="nucleotide sequence ID" value="NZ_SNWM01000005.1"/>
</dbReference>
<sequence>MSPERLNRSLKHIAEAYRAKLSTIPDAVFQQTPSIGGWSYSQVYSHIWDASLLSLMALENSYNGKGEKRPTHFLVKLILLYGAFPPAARYKVPKKMEPRVQSISKIEANNFIDQFLTELDRHMPNIAHADQSLKTRHPRLGYLNAPQWLRFIEIHLNHHLKQIKRIEKTF</sequence>
<dbReference type="Pfam" id="PF12867">
    <property type="entry name" value="DinB_2"/>
    <property type="match status" value="1"/>
</dbReference>
<proteinExistence type="predicted"/>
<evidence type="ECO:0000259" key="1">
    <source>
        <dbReference type="Pfam" id="PF12867"/>
    </source>
</evidence>